<accession>A0A9X3REJ3</accession>
<dbReference type="Proteomes" id="UP001152173">
    <property type="component" value="Unassembled WGS sequence"/>
</dbReference>
<feature type="transmembrane region" description="Helical" evidence="1">
    <location>
        <begin position="6"/>
        <end position="24"/>
    </location>
</feature>
<proteinExistence type="predicted"/>
<keyword evidence="1" id="KW-0812">Transmembrane</keyword>
<dbReference type="AlphaFoldDB" id="A0A9X3REJ3"/>
<evidence type="ECO:0000313" key="3">
    <source>
        <dbReference type="Proteomes" id="UP001152173"/>
    </source>
</evidence>
<dbReference type="EMBL" id="JAMKBJ010000008">
    <property type="protein sequence ID" value="MCZ8537602.1"/>
    <property type="molecule type" value="Genomic_DNA"/>
</dbReference>
<keyword evidence="3" id="KW-1185">Reference proteome</keyword>
<protein>
    <submittedName>
        <fullName evidence="2">Uncharacterized protein</fullName>
    </submittedName>
</protein>
<feature type="transmembrane region" description="Helical" evidence="1">
    <location>
        <begin position="55"/>
        <end position="73"/>
    </location>
</feature>
<keyword evidence="1" id="KW-1133">Transmembrane helix</keyword>
<comment type="caution">
    <text evidence="2">The sequence shown here is derived from an EMBL/GenBank/DDBJ whole genome shotgun (WGS) entry which is preliminary data.</text>
</comment>
<dbReference type="RefSeq" id="WP_269926696.1">
    <property type="nucleotide sequence ID" value="NZ_JAMKBJ010000008.1"/>
</dbReference>
<evidence type="ECO:0000256" key="1">
    <source>
        <dbReference type="SAM" id="Phobius"/>
    </source>
</evidence>
<reference evidence="2" key="1">
    <citation type="submission" date="2022-05" db="EMBL/GenBank/DDBJ databases">
        <authorList>
            <person name="Colautti A."/>
            <person name="Iacumin L."/>
        </authorList>
    </citation>
    <scope>NUCLEOTIDE SEQUENCE</scope>
    <source>
        <strain evidence="2">SK 55</strain>
    </source>
</reference>
<feature type="transmembrane region" description="Helical" evidence="1">
    <location>
        <begin position="29"/>
        <end position="49"/>
    </location>
</feature>
<evidence type="ECO:0000313" key="2">
    <source>
        <dbReference type="EMBL" id="MCZ8537602.1"/>
    </source>
</evidence>
<keyword evidence="1" id="KW-0472">Membrane</keyword>
<sequence>MEFDTLKWVLLGICALLFAIKFYVKRESLLWGLIFYIGVFASMAYYVYFNDWGQGWKIGFLLIASFAFWQFLFKEITQFRRLRTARR</sequence>
<name>A0A9X3REJ3_9BACL</name>
<gene>
    <name evidence="2" type="ORF">M9R32_10450</name>
</gene>
<organism evidence="2 3">
    <name type="scientific">Paenisporosarcina quisquiliarum</name>
    <dbReference type="NCBI Taxonomy" id="365346"/>
    <lineage>
        <taxon>Bacteria</taxon>
        <taxon>Bacillati</taxon>
        <taxon>Bacillota</taxon>
        <taxon>Bacilli</taxon>
        <taxon>Bacillales</taxon>
        <taxon>Caryophanaceae</taxon>
        <taxon>Paenisporosarcina</taxon>
    </lineage>
</organism>